<dbReference type="InterPro" id="IPR010985">
    <property type="entry name" value="Ribbon_hlx_hlx"/>
</dbReference>
<dbReference type="SUPFAM" id="SSF47598">
    <property type="entry name" value="Ribbon-helix-helix"/>
    <property type="match status" value="1"/>
</dbReference>
<feature type="region of interest" description="Disordered" evidence="1">
    <location>
        <begin position="124"/>
        <end position="152"/>
    </location>
</feature>
<organism evidence="2 3">
    <name type="scientific">Nocardioides zeae</name>
    <dbReference type="NCBI Taxonomy" id="1457234"/>
    <lineage>
        <taxon>Bacteria</taxon>
        <taxon>Bacillati</taxon>
        <taxon>Actinomycetota</taxon>
        <taxon>Actinomycetes</taxon>
        <taxon>Propionibacteriales</taxon>
        <taxon>Nocardioidaceae</taxon>
        <taxon>Nocardioides</taxon>
    </lineage>
</organism>
<feature type="compositionally biased region" description="Polar residues" evidence="1">
    <location>
        <begin position="1"/>
        <end position="10"/>
    </location>
</feature>
<gene>
    <name evidence="2" type="ORF">G3T38_10305</name>
</gene>
<protein>
    <submittedName>
        <fullName evidence="2">Uncharacterized protein</fullName>
    </submittedName>
</protein>
<evidence type="ECO:0000313" key="2">
    <source>
        <dbReference type="EMBL" id="NEN78669.1"/>
    </source>
</evidence>
<dbReference type="RefSeq" id="WP_163772215.1">
    <property type="nucleotide sequence ID" value="NZ_JAAGXA010000006.1"/>
</dbReference>
<evidence type="ECO:0000313" key="3">
    <source>
        <dbReference type="Proteomes" id="UP000468687"/>
    </source>
</evidence>
<accession>A0A6P0HIV5</accession>
<evidence type="ECO:0000256" key="1">
    <source>
        <dbReference type="SAM" id="MobiDB-lite"/>
    </source>
</evidence>
<name>A0A6P0HIV5_9ACTN</name>
<feature type="compositionally biased region" description="Low complexity" evidence="1">
    <location>
        <begin position="126"/>
        <end position="141"/>
    </location>
</feature>
<dbReference type="Proteomes" id="UP000468687">
    <property type="component" value="Unassembled WGS sequence"/>
</dbReference>
<feature type="region of interest" description="Disordered" evidence="1">
    <location>
        <begin position="1"/>
        <end position="41"/>
    </location>
</feature>
<keyword evidence="3" id="KW-1185">Reference proteome</keyword>
<proteinExistence type="predicted"/>
<dbReference type="EMBL" id="JAAGXA010000006">
    <property type="protein sequence ID" value="NEN78669.1"/>
    <property type="molecule type" value="Genomic_DNA"/>
</dbReference>
<feature type="compositionally biased region" description="Polar residues" evidence="1">
    <location>
        <begin position="19"/>
        <end position="34"/>
    </location>
</feature>
<reference evidence="2 3" key="1">
    <citation type="journal article" date="2014" name="Int. J. Syst. Evol. Microbiol.">
        <title>Nocardioides zeae sp. nov., isolated from the stem of Zea mays.</title>
        <authorList>
            <person name="Glaeser S.P."/>
            <person name="McInroy J.A."/>
            <person name="Busse H.J."/>
            <person name="Kampfer P."/>
        </authorList>
    </citation>
    <scope>NUCLEOTIDE SEQUENCE [LARGE SCALE GENOMIC DNA]</scope>
    <source>
        <strain evidence="2 3">JCM 30728</strain>
    </source>
</reference>
<dbReference type="GO" id="GO:0006355">
    <property type="term" value="P:regulation of DNA-templated transcription"/>
    <property type="evidence" value="ECO:0007669"/>
    <property type="project" value="InterPro"/>
</dbReference>
<comment type="caution">
    <text evidence="2">The sequence shown here is derived from an EMBL/GenBank/DDBJ whole genome shotgun (WGS) entry which is preliminary data.</text>
</comment>
<sequence length="152" mass="16226">MATTENQQDPQAGEESQHPTESIEQSFDGTSGATQPEHEQEYKMLAVRVEEEVHAQLRFIAQLSGTSISAEIRTPIHQRIATPQEDPFCIERAHAAQAEIQREAAARTAAIAGFIGSPVVAAASVTPTGTGTPDTTSSTSPRRAGNRSSKQS</sequence>
<dbReference type="AlphaFoldDB" id="A0A6P0HIV5"/>